<dbReference type="EMBL" id="JBHSJC010000001">
    <property type="protein sequence ID" value="MFC4829504.1"/>
    <property type="molecule type" value="Genomic_DNA"/>
</dbReference>
<evidence type="ECO:0000313" key="2">
    <source>
        <dbReference type="EMBL" id="MFC4829504.1"/>
    </source>
</evidence>
<evidence type="ECO:0000313" key="3">
    <source>
        <dbReference type="Proteomes" id="UP001595960"/>
    </source>
</evidence>
<organism evidence="2 3">
    <name type="scientific">Agromyces aurantiacus</name>
    <dbReference type="NCBI Taxonomy" id="165814"/>
    <lineage>
        <taxon>Bacteria</taxon>
        <taxon>Bacillati</taxon>
        <taxon>Actinomycetota</taxon>
        <taxon>Actinomycetes</taxon>
        <taxon>Micrococcales</taxon>
        <taxon>Microbacteriaceae</taxon>
        <taxon>Agromyces</taxon>
    </lineage>
</organism>
<accession>A0ABV9R6B9</accession>
<comment type="caution">
    <text evidence="2">The sequence shown here is derived from an EMBL/GenBank/DDBJ whole genome shotgun (WGS) entry which is preliminary data.</text>
</comment>
<sequence length="478" mass="46677">MRVKREVLVGIGRAAAVLVAAAAAAGLLAAAVVVPRPGAATEVPSTIVQPAESRQLRVCPGPLLELAEDAASATAATSFGPPTVAIAAEPADAVVEQAPVAAPDNSAADSDGGPVSIAAEPGAVDAGMLAGAQSQEADAASVRGLAVAACAEPAAESWLVAGATDVGRSGLVLLANPGSVPSTVDVRVIGESGPVDAPGGIGVVVPPGTQRAVSLAGLAPNVRSTVVHVTSTGSPIAAALQHSVVLGLEPAGVELSTPVAPPAVAQVIPGLVIADRRGIAPQEDHAEGDDHPAVRLLATESATPVAIELRDASGTIVSRIEAELEAGRAVDIPLGTLDPGAYTALVTADSPVVAAARATVLGEGDDPVVADLAWTAASAPLLDGAALAVPPGPQPVLHLANAGDVDAVATVAVDGDAREVAVPAGGAASLDLRSDARVVLTGVEGLYGSVSFSGDAELSSMPISPPGPLDAPVRVYPQ</sequence>
<gene>
    <name evidence="2" type="ORF">ACFPER_11925</name>
</gene>
<name>A0ABV9R6B9_9MICO</name>
<dbReference type="InterPro" id="IPR043777">
    <property type="entry name" value="DUF5719"/>
</dbReference>
<keyword evidence="3" id="KW-1185">Reference proteome</keyword>
<dbReference type="Pfam" id="PF18986">
    <property type="entry name" value="DUF5719"/>
    <property type="match status" value="1"/>
</dbReference>
<dbReference type="RefSeq" id="WP_204393274.1">
    <property type="nucleotide sequence ID" value="NZ_JAFBBW010000001.1"/>
</dbReference>
<proteinExistence type="predicted"/>
<reference evidence="3" key="1">
    <citation type="journal article" date="2019" name="Int. J. Syst. Evol. Microbiol.">
        <title>The Global Catalogue of Microorganisms (GCM) 10K type strain sequencing project: providing services to taxonomists for standard genome sequencing and annotation.</title>
        <authorList>
            <consortium name="The Broad Institute Genomics Platform"/>
            <consortium name="The Broad Institute Genome Sequencing Center for Infectious Disease"/>
            <person name="Wu L."/>
            <person name="Ma J."/>
        </authorList>
    </citation>
    <scope>NUCLEOTIDE SEQUENCE [LARGE SCALE GENOMIC DNA]</scope>
    <source>
        <strain evidence="3">CGMCC 1.12192</strain>
    </source>
</reference>
<dbReference type="Proteomes" id="UP001595960">
    <property type="component" value="Unassembled WGS sequence"/>
</dbReference>
<evidence type="ECO:0000256" key="1">
    <source>
        <dbReference type="SAM" id="MobiDB-lite"/>
    </source>
</evidence>
<protein>
    <submittedName>
        <fullName evidence="2">DUF5719 family protein</fullName>
    </submittedName>
</protein>
<feature type="region of interest" description="Disordered" evidence="1">
    <location>
        <begin position="458"/>
        <end position="478"/>
    </location>
</feature>